<accession>A0A0N7ZIP5</accession>
<dbReference type="GO" id="GO:0010945">
    <property type="term" value="F:coenzyme A diphosphatase activity"/>
    <property type="evidence" value="ECO:0007669"/>
    <property type="project" value="InterPro"/>
</dbReference>
<evidence type="ECO:0000256" key="5">
    <source>
        <dbReference type="ARBA" id="ARBA00022842"/>
    </source>
</evidence>
<dbReference type="Pfam" id="PF00293">
    <property type="entry name" value="NUDIX"/>
    <property type="match status" value="1"/>
</dbReference>
<dbReference type="OrthoDB" id="10262892at2759"/>
<evidence type="ECO:0000256" key="3">
    <source>
        <dbReference type="ARBA" id="ARBA00022723"/>
    </source>
</evidence>
<evidence type="ECO:0000313" key="7">
    <source>
        <dbReference type="EMBL" id="JAI81824.1"/>
    </source>
</evidence>
<dbReference type="InterPro" id="IPR000086">
    <property type="entry name" value="NUDIX_hydrolase_dom"/>
</dbReference>
<dbReference type="PANTHER" id="PTHR12992:SF11">
    <property type="entry name" value="MITOCHONDRIAL COENZYME A DIPHOSPHATASE NUDT8"/>
    <property type="match status" value="1"/>
</dbReference>
<keyword evidence="5" id="KW-0460">Magnesium</keyword>
<dbReference type="EMBL" id="GDIP01241577">
    <property type="protein sequence ID" value="JAI81824.1"/>
    <property type="molecule type" value="Transcribed_RNA"/>
</dbReference>
<keyword evidence="6" id="KW-0464">Manganese</keyword>
<reference evidence="7" key="2">
    <citation type="submission" date="2015-10" db="EMBL/GenBank/DDBJ databases">
        <authorList>
            <person name="Gilbert D.G."/>
        </authorList>
    </citation>
    <scope>NUCLEOTIDE SEQUENCE</scope>
</reference>
<dbReference type="GO" id="GO:0046872">
    <property type="term" value="F:metal ion binding"/>
    <property type="evidence" value="ECO:0007669"/>
    <property type="project" value="UniProtKB-KW"/>
</dbReference>
<sequence>MIPRKFFPFGNRRGFCCVHPFSVCELFSQEKRKSLQDKVSKLHRARSSSIRGVVDGNQIGLLKRAAVLVPLVSVNGQSCLLYTARSSNLRSHGGEISFPGGKFDSLDKNAEGAALRETEEELGLNRNLFEIWAQLPSLQGRDGKTAITPIIALLREPLILSSLKPNPEEVSSIIICTVAELCQEKNQAFTQFRAGYTLPVYFGQQTDDNRHPKIWGLTAIITHLTLNALIPDVYKLKLPFVKKIRRISSDK</sequence>
<dbReference type="AlphaFoldDB" id="A0A0N7ZIP5"/>
<proteinExistence type="predicted"/>
<dbReference type="SUPFAM" id="SSF55811">
    <property type="entry name" value="Nudix"/>
    <property type="match status" value="1"/>
</dbReference>
<evidence type="ECO:0000256" key="1">
    <source>
        <dbReference type="ARBA" id="ARBA00001936"/>
    </source>
</evidence>
<evidence type="ECO:0000256" key="2">
    <source>
        <dbReference type="ARBA" id="ARBA00001946"/>
    </source>
</evidence>
<dbReference type="PROSITE" id="PS51462">
    <property type="entry name" value="NUDIX"/>
    <property type="match status" value="1"/>
</dbReference>
<dbReference type="Gene3D" id="3.90.79.10">
    <property type="entry name" value="Nucleoside Triphosphate Pyrophosphohydrolase"/>
    <property type="match status" value="1"/>
</dbReference>
<organism evidence="7">
    <name type="scientific">Daphnia magna</name>
    <dbReference type="NCBI Taxonomy" id="35525"/>
    <lineage>
        <taxon>Eukaryota</taxon>
        <taxon>Metazoa</taxon>
        <taxon>Ecdysozoa</taxon>
        <taxon>Arthropoda</taxon>
        <taxon>Crustacea</taxon>
        <taxon>Branchiopoda</taxon>
        <taxon>Diplostraca</taxon>
        <taxon>Cladocera</taxon>
        <taxon>Anomopoda</taxon>
        <taxon>Daphniidae</taxon>
        <taxon>Daphnia</taxon>
    </lineage>
</organism>
<dbReference type="PANTHER" id="PTHR12992">
    <property type="entry name" value="NUDIX HYDROLASE"/>
    <property type="match status" value="1"/>
</dbReference>
<evidence type="ECO:0000256" key="4">
    <source>
        <dbReference type="ARBA" id="ARBA00022801"/>
    </source>
</evidence>
<dbReference type="InterPro" id="IPR045121">
    <property type="entry name" value="CoAse"/>
</dbReference>
<evidence type="ECO:0000256" key="6">
    <source>
        <dbReference type="ARBA" id="ARBA00023211"/>
    </source>
</evidence>
<dbReference type="InterPro" id="IPR015797">
    <property type="entry name" value="NUDIX_hydrolase-like_dom_sf"/>
</dbReference>
<keyword evidence="4" id="KW-0378">Hydrolase</keyword>
<comment type="cofactor">
    <cofactor evidence="1">
        <name>Mn(2+)</name>
        <dbReference type="ChEBI" id="CHEBI:29035"/>
    </cofactor>
</comment>
<keyword evidence="3" id="KW-0479">Metal-binding</keyword>
<protein>
    <submittedName>
        <fullName evidence="7">Nucleoside diphosphate-linked moiety X motif 8, mitochondrial</fullName>
    </submittedName>
</protein>
<reference evidence="7" key="1">
    <citation type="submission" date="2015-10" db="EMBL/GenBank/DDBJ databases">
        <title>Daphnia magna gene sets from two clonal populations assembled and annotated with EvidentialGene.</title>
        <authorList>
            <person name="Gilbert D."/>
            <person name="Podicheti R."/>
            <person name="Orsini L."/>
            <person name="Colbourne J."/>
            <person name="Pfrender M."/>
        </authorList>
    </citation>
    <scope>NUCLEOTIDE SEQUENCE</scope>
</reference>
<dbReference type="CDD" id="cd03426">
    <property type="entry name" value="NUDIX_CoAse_Nudt7"/>
    <property type="match status" value="1"/>
</dbReference>
<name>A0A0N7ZIP5_9CRUS</name>
<comment type="cofactor">
    <cofactor evidence="2">
        <name>Mg(2+)</name>
        <dbReference type="ChEBI" id="CHEBI:18420"/>
    </cofactor>
</comment>